<organism evidence="3 4">
    <name type="scientific">Cohnella kolymensis</name>
    <dbReference type="NCBI Taxonomy" id="1590652"/>
    <lineage>
        <taxon>Bacteria</taxon>
        <taxon>Bacillati</taxon>
        <taxon>Bacillota</taxon>
        <taxon>Bacilli</taxon>
        <taxon>Bacillales</taxon>
        <taxon>Paenibacillaceae</taxon>
        <taxon>Cohnella</taxon>
    </lineage>
</organism>
<dbReference type="InterPro" id="IPR036779">
    <property type="entry name" value="LysM_dom_sf"/>
</dbReference>
<feature type="region of interest" description="Disordered" evidence="1">
    <location>
        <begin position="194"/>
        <end position="325"/>
    </location>
</feature>
<dbReference type="PROSITE" id="PS51782">
    <property type="entry name" value="LYSM"/>
    <property type="match status" value="1"/>
</dbReference>
<feature type="compositionally biased region" description="Basic and acidic residues" evidence="1">
    <location>
        <begin position="308"/>
        <end position="324"/>
    </location>
</feature>
<dbReference type="SMART" id="SM00257">
    <property type="entry name" value="LysM"/>
    <property type="match status" value="1"/>
</dbReference>
<evidence type="ECO:0000259" key="2">
    <source>
        <dbReference type="PROSITE" id="PS51782"/>
    </source>
</evidence>
<evidence type="ECO:0000313" key="4">
    <source>
        <dbReference type="Proteomes" id="UP000054526"/>
    </source>
</evidence>
<dbReference type="EMBL" id="JXAL01000009">
    <property type="protein sequence ID" value="KIL36401.1"/>
    <property type="molecule type" value="Genomic_DNA"/>
</dbReference>
<gene>
    <name evidence="3" type="ORF">SD71_07965</name>
</gene>
<sequence>MTDQLSGLRFDIYERVSLPEDVAAIEELEEIELVPHMQALPQDDHVLLKGHLLLSGVYRSQQTRAESQLEHWIPVEISLPLNRITKVEELAVEIDNFDVDLISSRTLNVTGVLSLQGLQVSASQAPVWRDDSFTVVHQAQPEPEPTPAPAPETDRQPEQAWAEDRTADREERFAADEPYGHEADWHSSQQAYPQYEAQSADPSDAEQQTDPPQEDPKPNGWLSMFQSDELLRKDNEPDSLSVDNDEQSSNPASYGNFDFEQRADSTEQSRDEDEAAAWAEAEAELQQQAEERPEYGFELNQEEYWPQKLEEPPQKLEEKPEHKLPAAAKPVDTVIRIQSGVGLLSQLGESGAKREAELKEQEAAQADYAAAAQNNAPATTGDELEWTRLFLSYGADTNTFKKVKLCIVQREDTLDGIATRYNVQPRELQLYNRLHDPYLSEGQVLYIP</sequence>
<dbReference type="CDD" id="cd00118">
    <property type="entry name" value="LysM"/>
    <property type="match status" value="1"/>
</dbReference>
<dbReference type="SUPFAM" id="SSF54106">
    <property type="entry name" value="LysM domain"/>
    <property type="match status" value="1"/>
</dbReference>
<evidence type="ECO:0000256" key="1">
    <source>
        <dbReference type="SAM" id="MobiDB-lite"/>
    </source>
</evidence>
<dbReference type="Pfam" id="PF01476">
    <property type="entry name" value="LysM"/>
    <property type="match status" value="1"/>
</dbReference>
<feature type="compositionally biased region" description="Basic and acidic residues" evidence="1">
    <location>
        <begin position="259"/>
        <end position="269"/>
    </location>
</feature>
<keyword evidence="4" id="KW-1185">Reference proteome</keyword>
<protein>
    <recommendedName>
        <fullName evidence="2">LysM domain-containing protein</fullName>
    </recommendedName>
</protein>
<feature type="domain" description="LysM" evidence="2">
    <location>
        <begin position="404"/>
        <end position="447"/>
    </location>
</feature>
<dbReference type="InterPro" id="IPR048862">
    <property type="entry name" value="SPOCS_spoVID_N"/>
</dbReference>
<evidence type="ECO:0000313" key="3">
    <source>
        <dbReference type="EMBL" id="KIL36401.1"/>
    </source>
</evidence>
<dbReference type="InterPro" id="IPR018392">
    <property type="entry name" value="LysM"/>
</dbReference>
<proteinExistence type="predicted"/>
<dbReference type="Gene3D" id="3.10.350.10">
    <property type="entry name" value="LysM domain"/>
    <property type="match status" value="1"/>
</dbReference>
<feature type="compositionally biased region" description="Low complexity" evidence="1">
    <location>
        <begin position="276"/>
        <end position="288"/>
    </location>
</feature>
<dbReference type="Pfam" id="PF20918">
    <property type="entry name" value="SPOCS_spoVID-N"/>
    <property type="match status" value="1"/>
</dbReference>
<reference evidence="3 4" key="1">
    <citation type="submission" date="2014-12" db="EMBL/GenBank/DDBJ databases">
        <title>Draft genome sequence of Cohnella kolymensis strain B-2846.</title>
        <authorList>
            <person name="Karlyshev A.V."/>
            <person name="Kudryashova E.B."/>
        </authorList>
    </citation>
    <scope>NUCLEOTIDE SEQUENCE [LARGE SCALE GENOMIC DNA]</scope>
    <source>
        <strain evidence="3 4">VKM B-2846</strain>
    </source>
</reference>
<feature type="compositionally biased region" description="Polar residues" evidence="1">
    <location>
        <begin position="194"/>
        <end position="211"/>
    </location>
</feature>
<feature type="compositionally biased region" description="Basic and acidic residues" evidence="1">
    <location>
        <begin position="152"/>
        <end position="169"/>
    </location>
</feature>
<dbReference type="RefSeq" id="WP_041061913.1">
    <property type="nucleotide sequence ID" value="NZ_JXAL01000009.1"/>
</dbReference>
<comment type="caution">
    <text evidence="3">The sequence shown here is derived from an EMBL/GenBank/DDBJ whole genome shotgun (WGS) entry which is preliminary data.</text>
</comment>
<name>A0ABR5A5U9_9BACL</name>
<accession>A0ABR5A5U9</accession>
<feature type="region of interest" description="Disordered" evidence="1">
    <location>
        <begin position="138"/>
        <end position="169"/>
    </location>
</feature>
<dbReference type="Proteomes" id="UP000054526">
    <property type="component" value="Unassembled WGS sequence"/>
</dbReference>